<dbReference type="Gene3D" id="2.60.120.10">
    <property type="entry name" value="Jelly Rolls"/>
    <property type="match status" value="1"/>
</dbReference>
<feature type="active site" description="Proton acceptor" evidence="8">
    <location>
        <position position="71"/>
    </location>
</feature>
<dbReference type="InterPro" id="IPR000888">
    <property type="entry name" value="RmlC-like"/>
</dbReference>
<evidence type="ECO:0000256" key="2">
    <source>
        <dbReference type="ARBA" id="ARBA00001997"/>
    </source>
</evidence>
<comment type="catalytic activity">
    <reaction evidence="1">
        <text>dTDP-4-dehydro-6-deoxy-alpha-D-glucose = dTDP-4-dehydro-beta-L-rhamnose</text>
        <dbReference type="Rhea" id="RHEA:16969"/>
        <dbReference type="ChEBI" id="CHEBI:57649"/>
        <dbReference type="ChEBI" id="CHEBI:62830"/>
        <dbReference type="EC" id="5.1.3.13"/>
    </reaction>
</comment>
<dbReference type="Proteomes" id="UP000252357">
    <property type="component" value="Unassembled WGS sequence"/>
</dbReference>
<dbReference type="CDD" id="cd00438">
    <property type="entry name" value="cupin_RmlC"/>
    <property type="match status" value="1"/>
</dbReference>
<dbReference type="GO" id="GO:0005829">
    <property type="term" value="C:cytosol"/>
    <property type="evidence" value="ECO:0007669"/>
    <property type="project" value="TreeGrafter"/>
</dbReference>
<dbReference type="PANTHER" id="PTHR21047">
    <property type="entry name" value="DTDP-6-DEOXY-D-GLUCOSE-3,5 EPIMERASE"/>
    <property type="match status" value="1"/>
</dbReference>
<reference evidence="10 11" key="1">
    <citation type="journal article" date="2018" name="Int. J. Syst. Evol. Microbiol.">
        <title>Parvibium lacunae gen. nov., sp. nov., a new member of the family Alcaligenaceae isolated from a freshwater pond.</title>
        <authorList>
            <person name="Chen W.M."/>
            <person name="Xie P.B."/>
            <person name="Hsu M.Y."/>
            <person name="Sheu S.Y."/>
        </authorList>
    </citation>
    <scope>NUCLEOTIDE SEQUENCE [LARGE SCALE GENOMIC DNA]</scope>
    <source>
        <strain evidence="10 11">KMB9</strain>
    </source>
</reference>
<sequence length="188" mass="21245">MPNRIDSPQFNAEPLPLTGAWKIQRKRRHDERGSLTRLYSDSFFASLGWVGSIVQINHSVNTQAGTLRGLHFQLAPYSEFKYVLCLRGNVFDVVVDLRSKSPTFLQHCAIDLEDDQGVLIPPGCAHGFQTRVDGSELIYLHNQPYQPDAERGLHYADPQLQIAWPLPISQISERDQQHPPLASDFKGL</sequence>
<dbReference type="PANTHER" id="PTHR21047:SF2">
    <property type="entry name" value="THYMIDINE DIPHOSPHO-4-KETO-RHAMNOSE 3,5-EPIMERASE"/>
    <property type="match status" value="1"/>
</dbReference>
<dbReference type="InterPro" id="IPR011051">
    <property type="entry name" value="RmlC_Cupin_sf"/>
</dbReference>
<evidence type="ECO:0000256" key="5">
    <source>
        <dbReference type="ARBA" id="ARBA00029758"/>
    </source>
</evidence>
<evidence type="ECO:0000256" key="8">
    <source>
        <dbReference type="PIRSR" id="PIRSR600888-1"/>
    </source>
</evidence>
<evidence type="ECO:0000256" key="1">
    <source>
        <dbReference type="ARBA" id="ARBA00001298"/>
    </source>
</evidence>
<dbReference type="SUPFAM" id="SSF51182">
    <property type="entry name" value="RmlC-like cupins"/>
    <property type="match status" value="1"/>
</dbReference>
<dbReference type="RefSeq" id="WP_114402299.1">
    <property type="nucleotide sequence ID" value="NZ_QPGB01000002.1"/>
</dbReference>
<evidence type="ECO:0000256" key="9">
    <source>
        <dbReference type="PIRSR" id="PIRSR600888-3"/>
    </source>
</evidence>
<proteinExistence type="predicted"/>
<dbReference type="AlphaFoldDB" id="A0A368L3W1"/>
<organism evidence="10 11">
    <name type="scientific">Parvibium lacunae</name>
    <dbReference type="NCBI Taxonomy" id="1888893"/>
    <lineage>
        <taxon>Bacteria</taxon>
        <taxon>Pseudomonadati</taxon>
        <taxon>Pseudomonadota</taxon>
        <taxon>Betaproteobacteria</taxon>
        <taxon>Burkholderiales</taxon>
        <taxon>Alcaligenaceae</taxon>
        <taxon>Parvibium</taxon>
    </lineage>
</organism>
<feature type="site" description="Participates in a stacking interaction with the thymidine ring of dTDP-4-oxo-6-deoxyglucose" evidence="9">
    <location>
        <position position="145"/>
    </location>
</feature>
<name>A0A368L3W1_9BURK</name>
<dbReference type="OrthoDB" id="9800680at2"/>
<evidence type="ECO:0000256" key="7">
    <source>
        <dbReference type="ARBA" id="ARBA00033311"/>
    </source>
</evidence>
<gene>
    <name evidence="10" type="ORF">DU000_05155</name>
</gene>
<dbReference type="GO" id="GO:0019305">
    <property type="term" value="P:dTDP-rhamnose biosynthetic process"/>
    <property type="evidence" value="ECO:0007669"/>
    <property type="project" value="TreeGrafter"/>
</dbReference>
<evidence type="ECO:0000313" key="10">
    <source>
        <dbReference type="EMBL" id="RCS58215.1"/>
    </source>
</evidence>
<dbReference type="Pfam" id="PF00908">
    <property type="entry name" value="dTDP_sugar_isom"/>
    <property type="match status" value="1"/>
</dbReference>
<dbReference type="GO" id="GO:0008830">
    <property type="term" value="F:dTDP-4-dehydrorhamnose 3,5-epimerase activity"/>
    <property type="evidence" value="ECO:0007669"/>
    <property type="project" value="UniProtKB-EC"/>
</dbReference>
<dbReference type="EMBL" id="QPGB01000002">
    <property type="protein sequence ID" value="RCS58215.1"/>
    <property type="molecule type" value="Genomic_DNA"/>
</dbReference>
<feature type="active site" description="Proton donor" evidence="8">
    <location>
        <position position="139"/>
    </location>
</feature>
<dbReference type="EC" id="5.1.3.13" evidence="3"/>
<evidence type="ECO:0000313" key="11">
    <source>
        <dbReference type="Proteomes" id="UP000252357"/>
    </source>
</evidence>
<comment type="function">
    <text evidence="2">Catalyzes the epimerization of the C3' and C5'positions of dTDP-6-deoxy-D-xylo-4-hexulose, forming dTDP-6-deoxy-L-lyxo-4-hexulose.</text>
</comment>
<evidence type="ECO:0000256" key="4">
    <source>
        <dbReference type="ARBA" id="ARBA00019595"/>
    </source>
</evidence>
<evidence type="ECO:0000256" key="6">
    <source>
        <dbReference type="ARBA" id="ARBA00031424"/>
    </source>
</evidence>
<dbReference type="InterPro" id="IPR014710">
    <property type="entry name" value="RmlC-like_jellyroll"/>
</dbReference>
<keyword evidence="11" id="KW-1185">Reference proteome</keyword>
<comment type="caution">
    <text evidence="10">The sequence shown here is derived from an EMBL/GenBank/DDBJ whole genome shotgun (WGS) entry which is preliminary data.</text>
</comment>
<dbReference type="GO" id="GO:0000271">
    <property type="term" value="P:polysaccharide biosynthetic process"/>
    <property type="evidence" value="ECO:0007669"/>
    <property type="project" value="TreeGrafter"/>
</dbReference>
<accession>A0A368L3W1</accession>
<protein>
    <recommendedName>
        <fullName evidence="4">dTDP-4-dehydrorhamnose 3,5-epimerase</fullName>
        <ecNumber evidence="3">5.1.3.13</ecNumber>
    </recommendedName>
    <alternativeName>
        <fullName evidence="6">Thymidine diphospho-4-keto-rhamnose 3,5-epimerase</fullName>
    </alternativeName>
    <alternativeName>
        <fullName evidence="5">dTDP-4-keto-6-deoxyglucose 3,5-epimerase</fullName>
    </alternativeName>
    <alternativeName>
        <fullName evidence="7">dTDP-6-deoxy-D-xylo-4-hexulose 3,5-epimerase</fullName>
    </alternativeName>
</protein>
<evidence type="ECO:0000256" key="3">
    <source>
        <dbReference type="ARBA" id="ARBA00012098"/>
    </source>
</evidence>